<keyword evidence="3" id="KW-0560">Oxidoreductase</keyword>
<organism evidence="5 6">
    <name type="scientific">Hyaloscypha bicolor E</name>
    <dbReference type="NCBI Taxonomy" id="1095630"/>
    <lineage>
        <taxon>Eukaryota</taxon>
        <taxon>Fungi</taxon>
        <taxon>Dikarya</taxon>
        <taxon>Ascomycota</taxon>
        <taxon>Pezizomycotina</taxon>
        <taxon>Leotiomycetes</taxon>
        <taxon>Helotiales</taxon>
        <taxon>Hyaloscyphaceae</taxon>
        <taxon>Hyaloscypha</taxon>
        <taxon>Hyaloscypha bicolor</taxon>
    </lineage>
</organism>
<evidence type="ECO:0000256" key="4">
    <source>
        <dbReference type="RuleBase" id="RU000363"/>
    </source>
</evidence>
<dbReference type="GO" id="GO:0005783">
    <property type="term" value="C:endoplasmic reticulum"/>
    <property type="evidence" value="ECO:0007669"/>
    <property type="project" value="TreeGrafter"/>
</dbReference>
<dbReference type="RefSeq" id="XP_024731242.1">
    <property type="nucleotide sequence ID" value="XM_024881264.1"/>
</dbReference>
<dbReference type="InterPro" id="IPR020904">
    <property type="entry name" value="Sc_DH/Rdtase_CS"/>
</dbReference>
<dbReference type="AlphaFoldDB" id="A0A2J6SU82"/>
<proteinExistence type="inferred from homology"/>
<evidence type="ECO:0000313" key="5">
    <source>
        <dbReference type="EMBL" id="PMD54338.1"/>
    </source>
</evidence>
<dbReference type="PRINTS" id="PR00080">
    <property type="entry name" value="SDRFAMILY"/>
</dbReference>
<dbReference type="SUPFAM" id="SSF51735">
    <property type="entry name" value="NAD(P)-binding Rossmann-fold domains"/>
    <property type="match status" value="1"/>
</dbReference>
<dbReference type="PANTHER" id="PTHR44169:SF3">
    <property type="entry name" value="SHORT-CHAIN DEHYDROGENASE SRDE"/>
    <property type="match status" value="1"/>
</dbReference>
<dbReference type="PRINTS" id="PR00081">
    <property type="entry name" value="GDHRDH"/>
</dbReference>
<dbReference type="GeneID" id="36589341"/>
<accession>A0A2J6SU82</accession>
<keyword evidence="2" id="KW-0521">NADP</keyword>
<evidence type="ECO:0000256" key="3">
    <source>
        <dbReference type="ARBA" id="ARBA00023002"/>
    </source>
</evidence>
<evidence type="ECO:0000313" key="6">
    <source>
        <dbReference type="Proteomes" id="UP000235371"/>
    </source>
</evidence>
<dbReference type="InParanoid" id="A0A2J6SU82"/>
<evidence type="ECO:0000256" key="1">
    <source>
        <dbReference type="ARBA" id="ARBA00006484"/>
    </source>
</evidence>
<protein>
    <submittedName>
        <fullName evidence="5">NAD(P)-binding protein</fullName>
    </submittedName>
</protein>
<dbReference type="GO" id="GO:0006654">
    <property type="term" value="P:phosphatidic acid biosynthetic process"/>
    <property type="evidence" value="ECO:0007669"/>
    <property type="project" value="TreeGrafter"/>
</dbReference>
<dbReference type="GO" id="GO:0004806">
    <property type="term" value="F:triacylglycerol lipase activity"/>
    <property type="evidence" value="ECO:0007669"/>
    <property type="project" value="TreeGrafter"/>
</dbReference>
<dbReference type="FunCoup" id="A0A2J6SU82">
    <property type="interactions" value="286"/>
</dbReference>
<dbReference type="GO" id="GO:0000140">
    <property type="term" value="F:acylglycerone-phosphate reductase (NADP+) activity"/>
    <property type="evidence" value="ECO:0007669"/>
    <property type="project" value="TreeGrafter"/>
</dbReference>
<dbReference type="PANTHER" id="PTHR44169">
    <property type="entry name" value="NADPH-DEPENDENT 1-ACYLDIHYDROXYACETONE PHOSPHATE REDUCTASE"/>
    <property type="match status" value="1"/>
</dbReference>
<dbReference type="STRING" id="1095630.A0A2J6SU82"/>
<dbReference type="Pfam" id="PF00106">
    <property type="entry name" value="adh_short"/>
    <property type="match status" value="1"/>
</dbReference>
<dbReference type="PROSITE" id="PS00061">
    <property type="entry name" value="ADH_SHORT"/>
    <property type="match status" value="1"/>
</dbReference>
<dbReference type="GO" id="GO:0019433">
    <property type="term" value="P:triglyceride catabolic process"/>
    <property type="evidence" value="ECO:0007669"/>
    <property type="project" value="TreeGrafter"/>
</dbReference>
<dbReference type="InterPro" id="IPR002347">
    <property type="entry name" value="SDR_fam"/>
</dbReference>
<gene>
    <name evidence="5" type="ORF">K444DRAFT_618170</name>
</gene>
<evidence type="ECO:0000256" key="2">
    <source>
        <dbReference type="ARBA" id="ARBA00022857"/>
    </source>
</evidence>
<dbReference type="Gene3D" id="3.40.50.720">
    <property type="entry name" value="NAD(P)-binding Rossmann-like Domain"/>
    <property type="match status" value="1"/>
</dbReference>
<dbReference type="InterPro" id="IPR036291">
    <property type="entry name" value="NAD(P)-bd_dom_sf"/>
</dbReference>
<dbReference type="EMBL" id="KZ613865">
    <property type="protein sequence ID" value="PMD54338.1"/>
    <property type="molecule type" value="Genomic_DNA"/>
</dbReference>
<keyword evidence="6" id="KW-1185">Reference proteome</keyword>
<name>A0A2J6SU82_9HELO</name>
<reference evidence="5 6" key="1">
    <citation type="submission" date="2016-04" db="EMBL/GenBank/DDBJ databases">
        <title>A degradative enzymes factory behind the ericoid mycorrhizal symbiosis.</title>
        <authorList>
            <consortium name="DOE Joint Genome Institute"/>
            <person name="Martino E."/>
            <person name="Morin E."/>
            <person name="Grelet G."/>
            <person name="Kuo A."/>
            <person name="Kohler A."/>
            <person name="Daghino S."/>
            <person name="Barry K."/>
            <person name="Choi C."/>
            <person name="Cichocki N."/>
            <person name="Clum A."/>
            <person name="Copeland A."/>
            <person name="Hainaut M."/>
            <person name="Haridas S."/>
            <person name="Labutti K."/>
            <person name="Lindquist E."/>
            <person name="Lipzen A."/>
            <person name="Khouja H.-R."/>
            <person name="Murat C."/>
            <person name="Ohm R."/>
            <person name="Olson A."/>
            <person name="Spatafora J."/>
            <person name="Veneault-Fourrey C."/>
            <person name="Henrissat B."/>
            <person name="Grigoriev I."/>
            <person name="Martin F."/>
            <person name="Perotto S."/>
        </authorList>
    </citation>
    <scope>NUCLEOTIDE SEQUENCE [LARGE SCALE GENOMIC DNA]</scope>
    <source>
        <strain evidence="5 6">E</strain>
    </source>
</reference>
<dbReference type="Proteomes" id="UP000235371">
    <property type="component" value="Unassembled WGS sequence"/>
</dbReference>
<dbReference type="GO" id="GO:0005811">
    <property type="term" value="C:lipid droplet"/>
    <property type="evidence" value="ECO:0007669"/>
    <property type="project" value="TreeGrafter"/>
</dbReference>
<dbReference type="OrthoDB" id="2102561at2759"/>
<comment type="similarity">
    <text evidence="1 4">Belongs to the short-chain dehydrogenases/reductases (SDR) family.</text>
</comment>
<sequence>MARRSVLITGCSQGGAGEALARIFVQNGFKVFATARSLRRIQHLEAEGIDILELNVLDSISLEKTTETVSSLTGGTLDILINNAGAGYMTPLLDMDLGKACKLFDVNVFAPISVVKAFIPLLIANKGTIINIGSYVDALPVPWQGVYNASKAALRSLTDNLRLELRPFNVDVVYIAAGGIRSKFLDNLETIHLNKTSLYYPGREILEPKMNYENEKSAPSSMLPMEFAQEVYEAAIAMVSLHRVYAGTQVPAALSTMPPSERDQLLAGRAGIAAFAELIQKRDT</sequence>